<protein>
    <submittedName>
        <fullName evidence="2">ABC transporter permease</fullName>
    </submittedName>
</protein>
<keyword evidence="1" id="KW-0472">Membrane</keyword>
<comment type="caution">
    <text evidence="2">The sequence shown here is derived from an EMBL/GenBank/DDBJ whole genome shotgun (WGS) entry which is preliminary data.</text>
</comment>
<sequence length="212" mass="24998">MDIRLIYYDFKNLKTYFYVPIFIIYLFIPVLSIGMVKMYGVENSKIMIFKEVEKFIPIISMWWTTFIFREYIEGDGNELLYCINKTGKIKSFQIFIIFLCYVLHVGILFLVGNIFWDNILFEFIKTVVQCFFFTSAIYVLIYTLKSTTISFMILLIYALFSLFINSKISQVISIFGNGDILIMNIISTKSLKILFVSTILFIIGVYKNKVFY</sequence>
<evidence type="ECO:0000313" key="2">
    <source>
        <dbReference type="EMBL" id="NYB75549.1"/>
    </source>
</evidence>
<dbReference type="EMBL" id="JACBNQ010000023">
    <property type="protein sequence ID" value="NYB75549.1"/>
    <property type="molecule type" value="Genomic_DNA"/>
</dbReference>
<keyword evidence="1" id="KW-1133">Transmembrane helix</keyword>
<evidence type="ECO:0000313" key="3">
    <source>
        <dbReference type="Proteomes" id="UP000611629"/>
    </source>
</evidence>
<feature type="transmembrane region" description="Helical" evidence="1">
    <location>
        <begin position="180"/>
        <end position="206"/>
    </location>
</feature>
<keyword evidence="1" id="KW-0812">Transmembrane</keyword>
<keyword evidence="3" id="KW-1185">Reference proteome</keyword>
<evidence type="ECO:0000256" key="1">
    <source>
        <dbReference type="SAM" id="Phobius"/>
    </source>
</evidence>
<organism evidence="2 3">
    <name type="scientific">Sedimentibacter hydroxybenzoicus DSM 7310</name>
    <dbReference type="NCBI Taxonomy" id="1123245"/>
    <lineage>
        <taxon>Bacteria</taxon>
        <taxon>Bacillati</taxon>
        <taxon>Bacillota</taxon>
        <taxon>Tissierellia</taxon>
        <taxon>Sedimentibacter</taxon>
    </lineage>
</organism>
<feature type="transmembrane region" description="Helical" evidence="1">
    <location>
        <begin position="149"/>
        <end position="168"/>
    </location>
</feature>
<proteinExistence type="predicted"/>
<feature type="transmembrane region" description="Helical" evidence="1">
    <location>
        <begin position="15"/>
        <end position="34"/>
    </location>
</feature>
<dbReference type="Proteomes" id="UP000611629">
    <property type="component" value="Unassembled WGS sequence"/>
</dbReference>
<name>A0A974GXF4_SEDHY</name>
<feature type="transmembrane region" description="Helical" evidence="1">
    <location>
        <begin position="92"/>
        <end position="116"/>
    </location>
</feature>
<accession>A0A974GXF4</accession>
<dbReference type="RefSeq" id="WP_179239255.1">
    <property type="nucleotide sequence ID" value="NZ_JACBNQ010000023.1"/>
</dbReference>
<dbReference type="AlphaFoldDB" id="A0A974GXF4"/>
<reference evidence="2" key="1">
    <citation type="submission" date="2020-07" db="EMBL/GenBank/DDBJ databases">
        <title>Genomic analysis of a strain of Sedimentibacter Hydroxybenzoicus DSM7310.</title>
        <authorList>
            <person name="Ma S."/>
        </authorList>
    </citation>
    <scope>NUCLEOTIDE SEQUENCE</scope>
    <source>
        <strain evidence="2">DSM 7310</strain>
    </source>
</reference>
<gene>
    <name evidence="2" type="ORF">HZF24_15480</name>
</gene>
<feature type="transmembrane region" description="Helical" evidence="1">
    <location>
        <begin position="123"/>
        <end position="143"/>
    </location>
</feature>